<feature type="region of interest" description="N-terminal hotdog fold" evidence="9">
    <location>
        <begin position="918"/>
        <end position="1035"/>
    </location>
</feature>
<accession>A0A060ZJ20</accession>
<dbReference type="SUPFAM" id="SSF53474">
    <property type="entry name" value="alpha/beta-Hydrolases"/>
    <property type="match status" value="1"/>
</dbReference>
<protein>
    <submittedName>
        <fullName evidence="14">Acyl transferase domain-containing protein/acyl carrier protein</fullName>
    </submittedName>
    <submittedName>
        <fullName evidence="13">Beta-ketoacyl synthase</fullName>
    </submittedName>
</protein>
<dbReference type="SMART" id="SM00823">
    <property type="entry name" value="PKS_PP"/>
    <property type="match status" value="1"/>
</dbReference>
<dbReference type="HOGENOM" id="CLU_000022_35_2_11"/>
<dbReference type="FunFam" id="3.40.366.10:FF:000002">
    <property type="entry name" value="Probable polyketide synthase 2"/>
    <property type="match status" value="1"/>
</dbReference>
<dbReference type="InterPro" id="IPR057326">
    <property type="entry name" value="KR_dom"/>
</dbReference>
<dbReference type="InterPro" id="IPR013968">
    <property type="entry name" value="PKS_KR"/>
</dbReference>
<evidence type="ECO:0000313" key="14">
    <source>
        <dbReference type="EMBL" id="MBP2068609.1"/>
    </source>
</evidence>
<evidence type="ECO:0000256" key="1">
    <source>
        <dbReference type="ARBA" id="ARBA00001957"/>
    </source>
</evidence>
<dbReference type="RefSeq" id="WP_044566409.1">
    <property type="nucleotide sequence ID" value="NZ_CP136563.1"/>
</dbReference>
<dbReference type="EMBL" id="JAGGLR010000045">
    <property type="protein sequence ID" value="MBP2068609.1"/>
    <property type="molecule type" value="Genomic_DNA"/>
</dbReference>
<dbReference type="SMART" id="SM00822">
    <property type="entry name" value="PKS_KR"/>
    <property type="match status" value="1"/>
</dbReference>
<dbReference type="PROSITE" id="PS50075">
    <property type="entry name" value="CARRIER"/>
    <property type="match status" value="1"/>
</dbReference>
<dbReference type="Pfam" id="PF00698">
    <property type="entry name" value="Acyl_transf_1"/>
    <property type="match status" value="1"/>
</dbReference>
<dbReference type="Proteomes" id="UP000756710">
    <property type="component" value="Unassembled WGS sequence"/>
</dbReference>
<comment type="caution">
    <text evidence="9">Lacks conserved residue(s) required for the propagation of feature annotation.</text>
</comment>
<dbReference type="InterPro" id="IPR016039">
    <property type="entry name" value="Thiolase-like"/>
</dbReference>
<dbReference type="GO" id="GO:0006633">
    <property type="term" value="P:fatty acid biosynthetic process"/>
    <property type="evidence" value="ECO:0007669"/>
    <property type="project" value="InterPro"/>
</dbReference>
<dbReference type="Pfam" id="PF16197">
    <property type="entry name" value="KAsynt_C_assoc"/>
    <property type="match status" value="1"/>
</dbReference>
<dbReference type="InterPro" id="IPR006162">
    <property type="entry name" value="Ppantetheine_attach_site"/>
</dbReference>
<dbReference type="InterPro" id="IPR018201">
    <property type="entry name" value="Ketoacyl_synth_AS"/>
</dbReference>
<dbReference type="EMBL" id="LK022848">
    <property type="protein sequence ID" value="CDR01145.1"/>
    <property type="molecule type" value="Genomic_DNA"/>
</dbReference>
<dbReference type="InterPro" id="IPR049552">
    <property type="entry name" value="PKS_DH_N"/>
</dbReference>
<dbReference type="InterPro" id="IPR014043">
    <property type="entry name" value="Acyl_transferase_dom"/>
</dbReference>
<dbReference type="CDD" id="cd08956">
    <property type="entry name" value="KR_3_FAS_SDR_x"/>
    <property type="match status" value="1"/>
</dbReference>
<evidence type="ECO:0000313" key="15">
    <source>
        <dbReference type="Proteomes" id="UP000756710"/>
    </source>
</evidence>
<dbReference type="InterPro" id="IPR042104">
    <property type="entry name" value="PKS_dehydratase_sf"/>
</dbReference>
<dbReference type="Pfam" id="PF00975">
    <property type="entry name" value="Thioesterase"/>
    <property type="match status" value="1"/>
</dbReference>
<dbReference type="PROSITE" id="PS52019">
    <property type="entry name" value="PKS_MFAS_DH"/>
    <property type="match status" value="1"/>
</dbReference>
<dbReference type="SUPFAM" id="SSF53901">
    <property type="entry name" value="Thiolase-like"/>
    <property type="match status" value="1"/>
</dbReference>
<dbReference type="SUPFAM" id="SSF47336">
    <property type="entry name" value="ACP-like"/>
    <property type="match status" value="1"/>
</dbReference>
<keyword evidence="8" id="KW-0012">Acyltransferase</keyword>
<gene>
    <name evidence="14" type="ORF">J2Z30_009690</name>
    <name evidence="13" type="ORF">SIRAN145</name>
</gene>
<dbReference type="FunFam" id="3.40.47.10:FF:000019">
    <property type="entry name" value="Polyketide synthase type I"/>
    <property type="match status" value="1"/>
</dbReference>
<dbReference type="SMART" id="SM00824">
    <property type="entry name" value="PKS_TE"/>
    <property type="match status" value="1"/>
</dbReference>
<dbReference type="InterPro" id="IPR036291">
    <property type="entry name" value="NAD(P)-bd_dom_sf"/>
</dbReference>
<dbReference type="InterPro" id="IPR055123">
    <property type="entry name" value="SpnB-like_Rossmann"/>
</dbReference>
<dbReference type="PROSITE" id="PS00012">
    <property type="entry name" value="PHOSPHOPANTETHEINE"/>
    <property type="match status" value="1"/>
</dbReference>
<dbReference type="Gene3D" id="3.30.70.3290">
    <property type="match status" value="1"/>
</dbReference>
<evidence type="ECO:0000256" key="9">
    <source>
        <dbReference type="PROSITE-ProRule" id="PRU01363"/>
    </source>
</evidence>
<dbReference type="InterPro" id="IPR009081">
    <property type="entry name" value="PP-bd_ACP"/>
</dbReference>
<organism evidence="13">
    <name type="scientific">Streptomyces iranensis</name>
    <dbReference type="NCBI Taxonomy" id="576784"/>
    <lineage>
        <taxon>Bacteria</taxon>
        <taxon>Bacillati</taxon>
        <taxon>Actinomycetota</taxon>
        <taxon>Actinomycetes</taxon>
        <taxon>Kitasatosporales</taxon>
        <taxon>Streptomycetaceae</taxon>
        <taxon>Streptomyces</taxon>
        <taxon>Streptomyces violaceusniger group</taxon>
    </lineage>
</organism>
<dbReference type="GO" id="GO:0004312">
    <property type="term" value="F:fatty acid synthase activity"/>
    <property type="evidence" value="ECO:0007669"/>
    <property type="project" value="TreeGrafter"/>
</dbReference>
<sequence>MADDDKFRDYLKRVLADSRKMQRRLQQLEDAAPEPVAIVGMSCRFPGGVSSPEDLWELLGAGRDVISGFPDDRGWDNGNLYHPDPGHPGKSYVVEGGFLSDAAGFDAAFFGISPREAAAMDPQQRLLLETAWEAVEQGGIDPTSLRGSRTGVFAGIMLHDYVTRLQTVPEGVEDYLASGSASSVASGRVSYTLGLEGPAVTVDTACSSSLVALHLAAQSLRQDECTLALAGGVTVMATPWSIVEASRQRALAADGRCKSFAAAADGTGYGEGAGWLLLEKLSDAQRNGHRVLAVVRGSAVNQDGASNGLTAPNSPSQQRAIRQALANARLSAADVDVVEAHGTGTRLGDPIEAQAVLATYGQDREQPLLLGSIKSNIGHTQAAAGVAGVIKMVLAMRHGMVPQTLHVDEPTPQVDWSSGAVSLVTSQVSWPAVDRARRAGVSSFGVSGTNAHVVLEAAPEDRETPTVSPRATVPWALSAKTEEGVRDQARRLTAFVESDPRLDPADVGLTLAKGRAAFGRRAVVAGEDRRELLDGLTAVAEGSHPVRVASGTPRKPVFLFSGHGSQWPGMAVELLDQSPVFARSIEDCAAALSEFVDWSLIDVLRAGRDFDRVEVVQPVLWATTVSLAALWRAHGIEPAAVMGHSQGEIAAAAVAGALSLKDAARVIALRSRLMPNIEGEGGMMWVALSAEQVRERLTKWGDRIVISAVNAPGSVVVSGDRTAMDEFQGVLEAAGTRIRRLGGSIASHSPAVEALRDELLELLAPVAPQPVDIPFYSTVTGELIDTSTLDAAYWYEDMRRPVVFEQATRKLLADGYDLLIECSPHPVLTVAVQGTLEDAGSTAVVLPTLRRDEGSFRGFVAAFGEAWSYGAAPDWDKTFPGARRAELPTYAFQRERYWLDVVPSAGDVASAGLGPANHPLLGAAVPLAGGDSVLLTGSLSLPAQPWLAGHRVHGSVLVPPTTFAELALRAGDEVGRDRIEELVVEAPLLVPETGAVQLQVSVSGPDGAFSVYGRTEGSEWLRHATGTLTLRGAQPPGDLTAWPPPGSEPVDLDALYEDHADAGREYGPAFQGLTGAWRREGEVFAEVRLPPADAAAYALHPALLETALHAQGAGAGMPHTLGGLTVHSRGATATRIRMSPIDAEAVQVELADDTGRPVASIDRLTLRPVSGTAHHDSLFRLDWVPVAAGEAPDAVVVDRTWGSSAEAVHAATAEVLDLMQSWLAEMKPGRLVFVTHGAVATADDEDVTDLAGAAVWGLVRSAQSENPGRFALVDVEDGGTTVVSGEPQAAVRGGTVLVPRLARVTPEGDRDRPELDPRGTVLVTGGTGALGALVARHLVTSYGVKRLLLTSRRGPHAPGADALIAELTGLGAEVAVVAGDATDRDAMAGALAGIPAEHPLTAVIHTAGTLEDGLVDTMTGERLAAVLRPKVDAVLLLAELTEGEDLAAFVLFSSAASVFGAAGQGNYAAANAFLDAFAQHRRARGLPGSSLGWGLWARENGVTDRLARADLGRMARTGLVPLTGERGLALFDAALSVGHAHTVPARLDLAAVRRTGEDVPALLAGLVTRTARSRSQVESPEQQLRSLARMTEPEREAALTELLRVEVATVLGHASASAIPVDATFREVGFDSLTAVELRNRITAFTGLRLPLTTVFDYPTVEELARFLAGRINLHEPEAAQPEPATRSEDSEDTIVTLYLAAVDAGDPKAAGPMLTGAARMMPRYDSAESAGAPKIRQLAQGDRRPALMCMIPPTAPVISTAYSLFASVLPEPRDVFSLRPLGFVRDERVPADLEALFQVHGEAVLAEGGLDPMVLVGYSSGGWIAHGTAAYLAGIGRPPAAVVLFDTIWPHETLGEQQLPGFARAQAQRHTLAAEEDLIGPLGYQLVAMDVYQGMFRGGWGPKRLAVPTLQLRAAEFISGEAKTPEMLEAADGICDRFVTIPGNHFTMMSIHRQLIADAVHQFLEETL</sequence>
<keyword evidence="5 14" id="KW-0808">Transferase</keyword>
<keyword evidence="3" id="KW-0596">Phosphopantetheine</keyword>
<dbReference type="InterPro" id="IPR020802">
    <property type="entry name" value="TesA-like"/>
</dbReference>
<dbReference type="Pfam" id="PF08990">
    <property type="entry name" value="Docking"/>
    <property type="match status" value="1"/>
</dbReference>
<comment type="pathway">
    <text evidence="2">Antibiotic biosynthesis.</text>
</comment>
<dbReference type="SMART" id="SM00826">
    <property type="entry name" value="PKS_DH"/>
    <property type="match status" value="1"/>
</dbReference>
<dbReference type="Pfam" id="PF22953">
    <property type="entry name" value="SpnB_Rossmann"/>
    <property type="match status" value="1"/>
</dbReference>
<keyword evidence="4" id="KW-0597">Phosphoprotein</keyword>
<dbReference type="InterPro" id="IPR029058">
    <property type="entry name" value="AB_hydrolase_fold"/>
</dbReference>
<dbReference type="PANTHER" id="PTHR43775:SF51">
    <property type="entry name" value="INACTIVE PHENOLPHTHIOCEROL SYNTHESIS POLYKETIDE SYNTHASE TYPE I PKS1-RELATED"/>
    <property type="match status" value="1"/>
</dbReference>
<evidence type="ECO:0000256" key="4">
    <source>
        <dbReference type="ARBA" id="ARBA00022553"/>
    </source>
</evidence>
<dbReference type="Gene3D" id="3.40.50.1820">
    <property type="entry name" value="alpha/beta hydrolase"/>
    <property type="match status" value="1"/>
</dbReference>
<dbReference type="InterPro" id="IPR050091">
    <property type="entry name" value="PKS_NRPS_Biosynth_Enz"/>
</dbReference>
<feature type="region of interest" description="C-terminal hotdog fold" evidence="9">
    <location>
        <begin position="1047"/>
        <end position="1214"/>
    </location>
</feature>
<dbReference type="InterPro" id="IPR014030">
    <property type="entry name" value="Ketoacyl_synth_N"/>
</dbReference>
<dbReference type="GO" id="GO:0004315">
    <property type="term" value="F:3-oxoacyl-[acyl-carrier-protein] synthase activity"/>
    <property type="evidence" value="ECO:0007669"/>
    <property type="project" value="InterPro"/>
</dbReference>
<dbReference type="Gene3D" id="3.10.129.110">
    <property type="entry name" value="Polyketide synthase dehydratase"/>
    <property type="match status" value="1"/>
</dbReference>
<dbReference type="Pfam" id="PF08659">
    <property type="entry name" value="KR"/>
    <property type="match status" value="1"/>
</dbReference>
<evidence type="ECO:0000259" key="10">
    <source>
        <dbReference type="PROSITE" id="PS50075"/>
    </source>
</evidence>
<dbReference type="FunFam" id="1.10.1200.10:FF:000007">
    <property type="entry name" value="Probable polyketide synthase pks17"/>
    <property type="match status" value="1"/>
</dbReference>
<evidence type="ECO:0000256" key="8">
    <source>
        <dbReference type="ARBA" id="ARBA00023315"/>
    </source>
</evidence>
<dbReference type="Gene3D" id="1.10.1200.10">
    <property type="entry name" value="ACP-like"/>
    <property type="match status" value="1"/>
</dbReference>
<evidence type="ECO:0000256" key="6">
    <source>
        <dbReference type="ARBA" id="ARBA00023194"/>
    </source>
</evidence>
<dbReference type="Gene3D" id="3.40.366.10">
    <property type="entry name" value="Malonyl-Coenzyme A Acyl Carrier Protein, domain 2"/>
    <property type="match status" value="1"/>
</dbReference>
<dbReference type="Pfam" id="PF02801">
    <property type="entry name" value="Ketoacyl-synt_C"/>
    <property type="match status" value="1"/>
</dbReference>
<dbReference type="SUPFAM" id="SSF51735">
    <property type="entry name" value="NAD(P)-binding Rossmann-fold domains"/>
    <property type="match status" value="2"/>
</dbReference>
<dbReference type="InterPro" id="IPR020806">
    <property type="entry name" value="PKS_PP-bd"/>
</dbReference>
<evidence type="ECO:0000313" key="13">
    <source>
        <dbReference type="EMBL" id="CDR01145.1"/>
    </source>
</evidence>
<dbReference type="Gene3D" id="3.40.50.720">
    <property type="entry name" value="NAD(P)-binding Rossmann-like Domain"/>
    <property type="match status" value="1"/>
</dbReference>
<evidence type="ECO:0000256" key="7">
    <source>
        <dbReference type="ARBA" id="ARBA00023268"/>
    </source>
</evidence>
<proteinExistence type="predicted"/>
<dbReference type="SMART" id="SM00827">
    <property type="entry name" value="PKS_AT"/>
    <property type="match status" value="1"/>
</dbReference>
<keyword evidence="15" id="KW-1185">Reference proteome</keyword>
<evidence type="ECO:0000256" key="2">
    <source>
        <dbReference type="ARBA" id="ARBA00004792"/>
    </source>
</evidence>
<dbReference type="InterPro" id="IPR049551">
    <property type="entry name" value="PKS_DH_C"/>
</dbReference>
<dbReference type="SUPFAM" id="SSF55048">
    <property type="entry name" value="Probable ACP-binding domain of malonyl-CoA ACP transacylase"/>
    <property type="match status" value="1"/>
</dbReference>
<dbReference type="PROSITE" id="PS52004">
    <property type="entry name" value="KS3_2"/>
    <property type="match status" value="1"/>
</dbReference>
<dbReference type="InterPro" id="IPR036736">
    <property type="entry name" value="ACP-like_sf"/>
</dbReference>
<dbReference type="Pfam" id="PF00109">
    <property type="entry name" value="ketoacyl-synt"/>
    <property type="match status" value="1"/>
</dbReference>
<evidence type="ECO:0000256" key="3">
    <source>
        <dbReference type="ARBA" id="ARBA00022450"/>
    </source>
</evidence>
<dbReference type="InterPro" id="IPR020841">
    <property type="entry name" value="PKS_Beta-ketoAc_synthase_dom"/>
</dbReference>
<keyword evidence="6" id="KW-0045">Antibiotic biosynthesis</keyword>
<dbReference type="Pfam" id="PF14765">
    <property type="entry name" value="PS-DH"/>
    <property type="match status" value="1"/>
</dbReference>
<evidence type="ECO:0000256" key="5">
    <source>
        <dbReference type="ARBA" id="ARBA00022679"/>
    </source>
</evidence>
<feature type="domain" description="Carrier" evidence="10">
    <location>
        <begin position="1597"/>
        <end position="1672"/>
    </location>
</feature>
<reference evidence="14 15" key="2">
    <citation type="submission" date="2021-03" db="EMBL/GenBank/DDBJ databases">
        <title>Genomic Encyclopedia of Type Strains, Phase IV (KMG-IV): sequencing the most valuable type-strain genomes for metagenomic binning, comparative biology and taxonomic classification.</title>
        <authorList>
            <person name="Goeker M."/>
        </authorList>
    </citation>
    <scope>NUCLEOTIDE SEQUENCE [LARGE SCALE GENOMIC DNA]</scope>
    <source>
        <strain evidence="14 15">DSM 41954</strain>
    </source>
</reference>
<dbReference type="InterPro" id="IPR001031">
    <property type="entry name" value="Thioesterase"/>
</dbReference>
<dbReference type="InterPro" id="IPR032821">
    <property type="entry name" value="PKS_assoc"/>
</dbReference>
<dbReference type="InterPro" id="IPR015083">
    <property type="entry name" value="NorB/c/GfsB-D-like_docking"/>
</dbReference>
<comment type="cofactor">
    <cofactor evidence="1">
        <name>pantetheine 4'-phosphate</name>
        <dbReference type="ChEBI" id="CHEBI:47942"/>
    </cofactor>
</comment>
<evidence type="ECO:0000259" key="11">
    <source>
        <dbReference type="PROSITE" id="PS52004"/>
    </source>
</evidence>
<dbReference type="Pfam" id="PF21089">
    <property type="entry name" value="PKS_DH_N"/>
    <property type="match status" value="1"/>
</dbReference>
<dbReference type="InterPro" id="IPR049900">
    <property type="entry name" value="PKS_mFAS_DH"/>
</dbReference>
<feature type="domain" description="PKS/mFAS DH" evidence="12">
    <location>
        <begin position="918"/>
        <end position="1214"/>
    </location>
</feature>
<dbReference type="InterPro" id="IPR014031">
    <property type="entry name" value="Ketoacyl_synth_C"/>
</dbReference>
<dbReference type="InterPro" id="IPR001227">
    <property type="entry name" value="Ac_transferase_dom_sf"/>
</dbReference>
<dbReference type="Gene3D" id="3.40.47.10">
    <property type="match status" value="1"/>
</dbReference>
<dbReference type="Pfam" id="PF00550">
    <property type="entry name" value="PP-binding"/>
    <property type="match status" value="1"/>
</dbReference>
<reference evidence="13" key="1">
    <citation type="submission" date="2014-05" db="EMBL/GenBank/DDBJ databases">
        <authorList>
            <person name="Horn Fabian"/>
        </authorList>
    </citation>
    <scope>NUCLEOTIDE SEQUENCE</scope>
</reference>
<dbReference type="InterPro" id="IPR016036">
    <property type="entry name" value="Malonyl_transacylase_ACP-bd"/>
</dbReference>
<dbReference type="SMART" id="SM00825">
    <property type="entry name" value="PKS_KS"/>
    <property type="match status" value="1"/>
</dbReference>
<keyword evidence="7" id="KW-0511">Multifunctional enzyme</keyword>
<dbReference type="SUPFAM" id="SSF52151">
    <property type="entry name" value="FabD/lysophospholipase-like"/>
    <property type="match status" value="1"/>
</dbReference>
<dbReference type="PANTHER" id="PTHR43775">
    <property type="entry name" value="FATTY ACID SYNTHASE"/>
    <property type="match status" value="1"/>
</dbReference>
<dbReference type="CDD" id="cd00833">
    <property type="entry name" value="PKS"/>
    <property type="match status" value="1"/>
</dbReference>
<feature type="domain" description="Ketosynthase family 3 (KS3)" evidence="11">
    <location>
        <begin position="33"/>
        <end position="457"/>
    </location>
</feature>
<dbReference type="GO" id="GO:0033068">
    <property type="term" value="P:macrolide biosynthetic process"/>
    <property type="evidence" value="ECO:0007669"/>
    <property type="project" value="UniProtKB-ARBA"/>
</dbReference>
<evidence type="ECO:0000259" key="12">
    <source>
        <dbReference type="PROSITE" id="PS52019"/>
    </source>
</evidence>
<dbReference type="GO" id="GO:0031177">
    <property type="term" value="F:phosphopantetheine binding"/>
    <property type="evidence" value="ECO:0007669"/>
    <property type="project" value="InterPro"/>
</dbReference>
<dbReference type="SMART" id="SM01294">
    <property type="entry name" value="PKS_PP_betabranch"/>
    <property type="match status" value="1"/>
</dbReference>
<dbReference type="PROSITE" id="PS00606">
    <property type="entry name" value="KS3_1"/>
    <property type="match status" value="1"/>
</dbReference>
<name>A0A060ZJ20_9ACTN</name>
<dbReference type="InterPro" id="IPR020807">
    <property type="entry name" value="PKS_DH"/>
</dbReference>
<dbReference type="InterPro" id="IPR016035">
    <property type="entry name" value="Acyl_Trfase/lysoPLipase"/>
</dbReference>